<sequence>MVHQKIGFLTLLLLFSSLLNAQDLIQFSFNSTQVNKSDIEEKNYSNSHPHILISTSELRIPSPEEVPPGTFPEFGLRMVFSVENHHELPTPSTQNPITISYSALQYGQDEKEYNEKFANSSEFKNSAKTGQAIRESYKSKEEKIKELSEKVAKGDQKALAELEALLNSELEKAENASEQMIGNIPDSPTSKKPYFSLIFFLPYEDSHMEYMLDIKHGSVTITKMNESRFEMSFSGYAELYYDDRDIDTISRINQEQGKPNFGKVLKEKGQVSGKVMIEF</sequence>
<name>A0A150XAM4_9BACT</name>
<keyword evidence="4" id="KW-1185">Reference proteome</keyword>
<feature type="signal peptide" evidence="2">
    <location>
        <begin position="1"/>
        <end position="21"/>
    </location>
</feature>
<feature type="coiled-coil region" evidence="1">
    <location>
        <begin position="130"/>
        <end position="179"/>
    </location>
</feature>
<evidence type="ECO:0000313" key="3">
    <source>
        <dbReference type="EMBL" id="KYG75730.1"/>
    </source>
</evidence>
<proteinExistence type="predicted"/>
<keyword evidence="2" id="KW-0732">Signal</keyword>
<reference evidence="3 4" key="1">
    <citation type="submission" date="2016-01" db="EMBL/GenBank/DDBJ databases">
        <title>Genome sequencing of Roseivirga spongicola UST030701-084.</title>
        <authorList>
            <person name="Selvaratnam C."/>
            <person name="Thevarajoo S."/>
            <person name="Goh K.M."/>
            <person name="Ee R."/>
            <person name="Chan K.-G."/>
            <person name="Chong C.S."/>
        </authorList>
    </citation>
    <scope>NUCLEOTIDE SEQUENCE [LARGE SCALE GENOMIC DNA]</scope>
    <source>
        <strain evidence="3 4">UST030701-084</strain>
    </source>
</reference>
<dbReference type="AlphaFoldDB" id="A0A150XAM4"/>
<dbReference type="EMBL" id="LRPC01000012">
    <property type="protein sequence ID" value="KYG75730.1"/>
    <property type="molecule type" value="Genomic_DNA"/>
</dbReference>
<evidence type="ECO:0000256" key="2">
    <source>
        <dbReference type="SAM" id="SignalP"/>
    </source>
</evidence>
<comment type="caution">
    <text evidence="3">The sequence shown here is derived from an EMBL/GenBank/DDBJ whole genome shotgun (WGS) entry which is preliminary data.</text>
</comment>
<dbReference type="OrthoDB" id="9875353at2"/>
<feature type="chain" id="PRO_5007574460" evidence="2">
    <location>
        <begin position="22"/>
        <end position="279"/>
    </location>
</feature>
<evidence type="ECO:0000313" key="4">
    <source>
        <dbReference type="Proteomes" id="UP000075606"/>
    </source>
</evidence>
<gene>
    <name evidence="3" type="ORF">AWW68_07800</name>
</gene>
<evidence type="ECO:0000256" key="1">
    <source>
        <dbReference type="SAM" id="Coils"/>
    </source>
</evidence>
<protein>
    <submittedName>
        <fullName evidence="3">Uncharacterized protein</fullName>
    </submittedName>
</protein>
<organism evidence="3 4">
    <name type="scientific">Roseivirga spongicola</name>
    <dbReference type="NCBI Taxonomy" id="333140"/>
    <lineage>
        <taxon>Bacteria</taxon>
        <taxon>Pseudomonadati</taxon>
        <taxon>Bacteroidota</taxon>
        <taxon>Cytophagia</taxon>
        <taxon>Cytophagales</taxon>
        <taxon>Roseivirgaceae</taxon>
        <taxon>Roseivirga</taxon>
    </lineage>
</organism>
<dbReference type="Proteomes" id="UP000075606">
    <property type="component" value="Unassembled WGS sequence"/>
</dbReference>
<keyword evidence="1" id="KW-0175">Coiled coil</keyword>
<accession>A0A150XAM4</accession>
<dbReference type="RefSeq" id="WP_068219497.1">
    <property type="nucleotide sequence ID" value="NZ_LRPC01000012.1"/>
</dbReference>